<dbReference type="RefSeq" id="WP_119439808.1">
    <property type="nucleotide sequence ID" value="NZ_QWGR01000017.1"/>
</dbReference>
<protein>
    <recommendedName>
        <fullName evidence="3">TerB family tellurite resistance protein</fullName>
    </recommendedName>
</protein>
<sequence length="67" mass="7880">MPHNLSDSSIRLREMIEKAIEDHKITRDEYDKILNIATEDGFIDAHEQALLNELQQMIEDKVVRFVI</sequence>
<evidence type="ECO:0008006" key="3">
    <source>
        <dbReference type="Google" id="ProtNLM"/>
    </source>
</evidence>
<proteinExistence type="predicted"/>
<keyword evidence="2" id="KW-1185">Reference proteome</keyword>
<comment type="caution">
    <text evidence="1">The sequence shown here is derived from an EMBL/GenBank/DDBJ whole genome shotgun (WGS) entry which is preliminary data.</text>
</comment>
<organism evidence="1 2">
    <name type="scientific">Maribellus luteus</name>
    <dbReference type="NCBI Taxonomy" id="2305463"/>
    <lineage>
        <taxon>Bacteria</taxon>
        <taxon>Pseudomonadati</taxon>
        <taxon>Bacteroidota</taxon>
        <taxon>Bacteroidia</taxon>
        <taxon>Marinilabiliales</taxon>
        <taxon>Prolixibacteraceae</taxon>
        <taxon>Maribellus</taxon>
    </lineage>
</organism>
<dbReference type="EMBL" id="QWGR01000017">
    <property type="protein sequence ID" value="RIJ46057.1"/>
    <property type="molecule type" value="Genomic_DNA"/>
</dbReference>
<dbReference type="AlphaFoldDB" id="A0A399SVT4"/>
<evidence type="ECO:0000313" key="1">
    <source>
        <dbReference type="EMBL" id="RIJ46057.1"/>
    </source>
</evidence>
<accession>A0A399SVT4</accession>
<dbReference type="OrthoDB" id="1122614at2"/>
<reference evidence="1 2" key="1">
    <citation type="submission" date="2018-08" db="EMBL/GenBank/DDBJ databases">
        <title>Pallidiluteibacterium maritimus gen. nov., sp. nov., isolated from coastal sediment.</title>
        <authorList>
            <person name="Zhou L.Y."/>
        </authorList>
    </citation>
    <scope>NUCLEOTIDE SEQUENCE [LARGE SCALE GENOMIC DNA]</scope>
    <source>
        <strain evidence="1 2">XSD2</strain>
    </source>
</reference>
<dbReference type="Proteomes" id="UP000265926">
    <property type="component" value="Unassembled WGS sequence"/>
</dbReference>
<name>A0A399SVT4_9BACT</name>
<gene>
    <name evidence="1" type="ORF">D1614_20230</name>
</gene>
<evidence type="ECO:0000313" key="2">
    <source>
        <dbReference type="Proteomes" id="UP000265926"/>
    </source>
</evidence>